<comment type="caution">
    <text evidence="1">The sequence shown here is derived from an EMBL/GenBank/DDBJ whole genome shotgun (WGS) entry which is preliminary data.</text>
</comment>
<gene>
    <name evidence="1" type="ORF">Asi03nite_59710</name>
</gene>
<dbReference type="EMBL" id="BOMW01000063">
    <property type="protein sequence ID" value="GIF08433.1"/>
    <property type="molecule type" value="Genomic_DNA"/>
</dbReference>
<evidence type="ECO:0000313" key="2">
    <source>
        <dbReference type="Proteomes" id="UP000629619"/>
    </source>
</evidence>
<keyword evidence="2" id="KW-1185">Reference proteome</keyword>
<protein>
    <submittedName>
        <fullName evidence="1">Uncharacterized protein</fullName>
    </submittedName>
</protein>
<dbReference type="Proteomes" id="UP000629619">
    <property type="component" value="Unassembled WGS sequence"/>
</dbReference>
<name>A0A919NCJ5_9ACTN</name>
<proteinExistence type="predicted"/>
<evidence type="ECO:0000313" key="1">
    <source>
        <dbReference type="EMBL" id="GIF08433.1"/>
    </source>
</evidence>
<reference evidence="1" key="1">
    <citation type="submission" date="2021-01" db="EMBL/GenBank/DDBJ databases">
        <title>Whole genome shotgun sequence of Actinoplanes siamensis NBRC 109076.</title>
        <authorList>
            <person name="Komaki H."/>
            <person name="Tamura T."/>
        </authorList>
    </citation>
    <scope>NUCLEOTIDE SEQUENCE</scope>
    <source>
        <strain evidence="1">NBRC 109076</strain>
    </source>
</reference>
<accession>A0A919NCJ5</accession>
<sequence length="133" mass="14281">MGGIRELAQHGRGDRDPVDAFEHRGNLRHLVAELAWCVRPEPLPELPQEFLLTGGILLRPSFTESSEPAHVASFQPRAEPPHMLEGGVTGVSVTLPIAYAMSGASRRRHAACGFGSARQGHSCQSESRGGMCA</sequence>
<dbReference type="AlphaFoldDB" id="A0A919NCJ5"/>
<organism evidence="1 2">
    <name type="scientific">Actinoplanes siamensis</name>
    <dbReference type="NCBI Taxonomy" id="1223317"/>
    <lineage>
        <taxon>Bacteria</taxon>
        <taxon>Bacillati</taxon>
        <taxon>Actinomycetota</taxon>
        <taxon>Actinomycetes</taxon>
        <taxon>Micromonosporales</taxon>
        <taxon>Micromonosporaceae</taxon>
        <taxon>Actinoplanes</taxon>
    </lineage>
</organism>